<protein>
    <submittedName>
        <fullName evidence="3">Cupin domain-containing protein</fullName>
    </submittedName>
</protein>
<dbReference type="Gene3D" id="2.60.120.10">
    <property type="entry name" value="Jelly Rolls"/>
    <property type="match status" value="1"/>
</dbReference>
<dbReference type="SUPFAM" id="SSF51182">
    <property type="entry name" value="RmlC-like cupins"/>
    <property type="match status" value="1"/>
</dbReference>
<evidence type="ECO:0000259" key="2">
    <source>
        <dbReference type="Pfam" id="PF07883"/>
    </source>
</evidence>
<reference evidence="4" key="1">
    <citation type="submission" date="2019-07" db="EMBL/GenBank/DDBJ databases">
        <title>Shewanella sp. YLB-08 draft genomic sequence.</title>
        <authorList>
            <person name="Yu L."/>
        </authorList>
    </citation>
    <scope>NUCLEOTIDE SEQUENCE [LARGE SCALE GENOMIC DNA]</scope>
    <source>
        <strain evidence="4">JCM 20706</strain>
    </source>
</reference>
<organism evidence="3 4">
    <name type="scientific">Shewanella hanedai</name>
    <name type="common">Alteromonas hanedai</name>
    <dbReference type="NCBI Taxonomy" id="25"/>
    <lineage>
        <taxon>Bacteria</taxon>
        <taxon>Pseudomonadati</taxon>
        <taxon>Pseudomonadota</taxon>
        <taxon>Gammaproteobacteria</taxon>
        <taxon>Alteromonadales</taxon>
        <taxon>Shewanellaceae</taxon>
        <taxon>Shewanella</taxon>
    </lineage>
</organism>
<keyword evidence="1" id="KW-0732">Signal</keyword>
<keyword evidence="4" id="KW-1185">Reference proteome</keyword>
<feature type="chain" id="PRO_5022238707" evidence="1">
    <location>
        <begin position="23"/>
        <end position="245"/>
    </location>
</feature>
<comment type="caution">
    <text evidence="3">The sequence shown here is derived from an EMBL/GenBank/DDBJ whole genome shotgun (WGS) entry which is preliminary data.</text>
</comment>
<gene>
    <name evidence="3" type="ORF">FN961_09365</name>
</gene>
<dbReference type="InterPro" id="IPR011051">
    <property type="entry name" value="RmlC_Cupin_sf"/>
</dbReference>
<feature type="domain" description="Cupin type-2" evidence="2">
    <location>
        <begin position="129"/>
        <end position="192"/>
    </location>
</feature>
<evidence type="ECO:0000256" key="1">
    <source>
        <dbReference type="SAM" id="SignalP"/>
    </source>
</evidence>
<evidence type="ECO:0000313" key="3">
    <source>
        <dbReference type="EMBL" id="TRY14599.1"/>
    </source>
</evidence>
<dbReference type="Pfam" id="PF07883">
    <property type="entry name" value="Cupin_2"/>
    <property type="match status" value="1"/>
</dbReference>
<dbReference type="RefSeq" id="WP_143564308.1">
    <property type="nucleotide sequence ID" value="NZ_BMPL01000007.1"/>
</dbReference>
<proteinExistence type="predicted"/>
<dbReference type="InterPro" id="IPR013096">
    <property type="entry name" value="Cupin_2"/>
</dbReference>
<feature type="signal peptide" evidence="1">
    <location>
        <begin position="1"/>
        <end position="22"/>
    </location>
</feature>
<dbReference type="AlphaFoldDB" id="A0A553JQ58"/>
<dbReference type="Proteomes" id="UP000318126">
    <property type="component" value="Unassembled WGS sequence"/>
</dbReference>
<dbReference type="OrthoDB" id="9806121at2"/>
<name>A0A553JQ58_SHEHA</name>
<dbReference type="EMBL" id="VKGK01000009">
    <property type="protein sequence ID" value="TRY14599.1"/>
    <property type="molecule type" value="Genomic_DNA"/>
</dbReference>
<evidence type="ECO:0000313" key="4">
    <source>
        <dbReference type="Proteomes" id="UP000318126"/>
    </source>
</evidence>
<accession>A0A553JQ58</accession>
<dbReference type="InterPro" id="IPR014710">
    <property type="entry name" value="RmlC-like_jellyroll"/>
</dbReference>
<sequence>MMKMLNLSVVIASVLFTGFAMATPDTPTKPHHAEYPSLSTPHNLTKTMPTACKHPVAVGYVEEFQTVHYRDIQPNRHGASGVPNDGWVTWGTADDIYKLRACPKGGAIDSDDGVCWLQLSDKPIVMGIAAVAPGKKLHPHYHKEPECYYGLDGTSHTWANGKMNHFEKGDFLFLESKAMHYTNVTGKTDMVWPYWFPMDGNFSTFGYTWPESKWVEDKAGIKVMFELLPYNYSKEVRSGNAVYGF</sequence>